<dbReference type="InterPro" id="IPR036028">
    <property type="entry name" value="SH3-like_dom_sf"/>
</dbReference>
<sequence length="265" mass="28292">MPLAYSASGAGGPAPAPSCSTGTAPRSVLAGQSTSALAGPSGTSAQAAAALGAAPPVHQQHHHSATPLSDALLLALRQRPSTRLFRALFQYIPIRDSPNENPQLELPLQAGDYVLVHGEMDEDQFYQGETLDGQTGLVPSNYVERVNEQQLLLNCSRAPSPSFPLNGQTGLVPSNYVERVNEQQLLLNCSRAPSPSFPLSVPAHLTQIQHDFSTTDSNVPLPDSVCPYPPVDVAKVTVQEIKQTDTPRVNAVDMLNTGRELRFVL</sequence>
<feature type="region of interest" description="Disordered" evidence="3">
    <location>
        <begin position="1"/>
        <end position="26"/>
    </location>
</feature>
<evidence type="ECO:0000313" key="5">
    <source>
        <dbReference type="Proteomes" id="UP000036681"/>
    </source>
</evidence>
<dbReference type="GO" id="GO:0045202">
    <property type="term" value="C:synapse"/>
    <property type="evidence" value="ECO:0007669"/>
    <property type="project" value="GOC"/>
</dbReference>
<proteinExistence type="predicted"/>
<dbReference type="WBParaSite" id="ALUE_0001888701-mRNA-1">
    <property type="protein sequence ID" value="ALUE_0001888701-mRNA-1"/>
    <property type="gene ID" value="ALUE_0001888701"/>
</dbReference>
<protein>
    <submittedName>
        <fullName evidence="6">SH3 domain-containing protein</fullName>
    </submittedName>
</protein>
<name>A0A0M3IJN9_ASCLU</name>
<dbReference type="InterPro" id="IPR001452">
    <property type="entry name" value="SH3_domain"/>
</dbReference>
<dbReference type="Pfam" id="PF07653">
    <property type="entry name" value="SH3_2"/>
    <property type="match status" value="1"/>
</dbReference>
<dbReference type="GO" id="GO:0007274">
    <property type="term" value="P:neuromuscular synaptic transmission"/>
    <property type="evidence" value="ECO:0007669"/>
    <property type="project" value="TreeGrafter"/>
</dbReference>
<keyword evidence="1 2" id="KW-0728">SH3 domain</keyword>
<feature type="domain" description="SH3" evidence="4">
    <location>
        <begin position="80"/>
        <end position="148"/>
    </location>
</feature>
<dbReference type="PANTHER" id="PTHR14234:SF19">
    <property type="entry name" value="RIM-BINDING PROTEIN, ISOFORM F"/>
    <property type="match status" value="1"/>
</dbReference>
<reference evidence="6" key="1">
    <citation type="submission" date="2017-02" db="UniProtKB">
        <authorList>
            <consortium name="WormBaseParasite"/>
        </authorList>
    </citation>
    <scope>IDENTIFICATION</scope>
</reference>
<dbReference type="PROSITE" id="PS50002">
    <property type="entry name" value="SH3"/>
    <property type="match status" value="1"/>
</dbReference>
<dbReference type="AlphaFoldDB" id="A0A0M3IJN9"/>
<dbReference type="Proteomes" id="UP000036681">
    <property type="component" value="Unplaced"/>
</dbReference>
<evidence type="ECO:0000256" key="3">
    <source>
        <dbReference type="SAM" id="MobiDB-lite"/>
    </source>
</evidence>
<accession>A0A0M3IJN9</accession>
<evidence type="ECO:0000256" key="1">
    <source>
        <dbReference type="ARBA" id="ARBA00022443"/>
    </source>
</evidence>
<dbReference type="SUPFAM" id="SSF50044">
    <property type="entry name" value="SH3-domain"/>
    <property type="match status" value="2"/>
</dbReference>
<evidence type="ECO:0000259" key="4">
    <source>
        <dbReference type="PROSITE" id="PS50002"/>
    </source>
</evidence>
<dbReference type="PANTHER" id="PTHR14234">
    <property type="entry name" value="RIM BINDING PROTEIN-RELATED"/>
    <property type="match status" value="1"/>
</dbReference>
<organism evidence="5 6">
    <name type="scientific">Ascaris lumbricoides</name>
    <name type="common">Giant roundworm</name>
    <dbReference type="NCBI Taxonomy" id="6252"/>
    <lineage>
        <taxon>Eukaryota</taxon>
        <taxon>Metazoa</taxon>
        <taxon>Ecdysozoa</taxon>
        <taxon>Nematoda</taxon>
        <taxon>Chromadorea</taxon>
        <taxon>Rhabditida</taxon>
        <taxon>Spirurina</taxon>
        <taxon>Ascaridomorpha</taxon>
        <taxon>Ascaridoidea</taxon>
        <taxon>Ascarididae</taxon>
        <taxon>Ascaris</taxon>
    </lineage>
</organism>
<dbReference type="Gene3D" id="2.30.30.40">
    <property type="entry name" value="SH3 Domains"/>
    <property type="match status" value="1"/>
</dbReference>
<dbReference type="SMART" id="SM00326">
    <property type="entry name" value="SH3"/>
    <property type="match status" value="1"/>
</dbReference>
<keyword evidence="5" id="KW-1185">Reference proteome</keyword>
<dbReference type="InterPro" id="IPR040325">
    <property type="entry name" value="RIMBP1/2/3"/>
</dbReference>
<evidence type="ECO:0000256" key="2">
    <source>
        <dbReference type="PROSITE-ProRule" id="PRU00192"/>
    </source>
</evidence>
<evidence type="ECO:0000313" key="6">
    <source>
        <dbReference type="WBParaSite" id="ALUE_0001888701-mRNA-1"/>
    </source>
</evidence>